<gene>
    <name evidence="3" type="ORF">JKP88DRAFT_276825</name>
</gene>
<reference evidence="3" key="1">
    <citation type="submission" date="2021-02" db="EMBL/GenBank/DDBJ databases">
        <title>First Annotated Genome of the Yellow-green Alga Tribonema minus.</title>
        <authorList>
            <person name="Mahan K.M."/>
        </authorList>
    </citation>
    <scope>NUCLEOTIDE SEQUENCE</scope>
    <source>
        <strain evidence="3">UTEX B ZZ1240</strain>
    </source>
</reference>
<feature type="compositionally biased region" description="Basic and acidic residues" evidence="1">
    <location>
        <begin position="311"/>
        <end position="323"/>
    </location>
</feature>
<dbReference type="PANTHER" id="PTHR23153">
    <property type="entry name" value="UBX-RELATED"/>
    <property type="match status" value="1"/>
</dbReference>
<evidence type="ECO:0000313" key="3">
    <source>
        <dbReference type="EMBL" id="KAG5184891.1"/>
    </source>
</evidence>
<feature type="region of interest" description="Disordered" evidence="1">
    <location>
        <begin position="491"/>
        <end position="519"/>
    </location>
</feature>
<name>A0A835Z0V9_9STRA</name>
<dbReference type="CDD" id="cd09212">
    <property type="entry name" value="PUB"/>
    <property type="match status" value="1"/>
</dbReference>
<dbReference type="EMBL" id="JAFCMP010000146">
    <property type="protein sequence ID" value="KAG5184891.1"/>
    <property type="molecule type" value="Genomic_DNA"/>
</dbReference>
<evidence type="ECO:0000259" key="2">
    <source>
        <dbReference type="Pfam" id="PF09409"/>
    </source>
</evidence>
<feature type="region of interest" description="Disordered" evidence="1">
    <location>
        <begin position="258"/>
        <end position="331"/>
    </location>
</feature>
<feature type="compositionally biased region" description="Low complexity" evidence="1">
    <location>
        <begin position="494"/>
        <end position="508"/>
    </location>
</feature>
<proteinExistence type="predicted"/>
<dbReference type="InterPro" id="IPR018997">
    <property type="entry name" value="PUB_domain"/>
</dbReference>
<evidence type="ECO:0000313" key="4">
    <source>
        <dbReference type="Proteomes" id="UP000664859"/>
    </source>
</evidence>
<dbReference type="InterPro" id="IPR036339">
    <property type="entry name" value="PUB-like_dom_sf"/>
</dbReference>
<evidence type="ECO:0000256" key="1">
    <source>
        <dbReference type="SAM" id="MobiDB-lite"/>
    </source>
</evidence>
<feature type="domain" description="PUB" evidence="2">
    <location>
        <begin position="36"/>
        <end position="102"/>
    </location>
</feature>
<dbReference type="SUPFAM" id="SSF143503">
    <property type="entry name" value="PUG domain-like"/>
    <property type="match status" value="1"/>
</dbReference>
<dbReference type="PANTHER" id="PTHR23153:SF38">
    <property type="entry name" value="UBX DOMAIN-CONTAINING PROTEIN 6"/>
    <property type="match status" value="1"/>
</dbReference>
<comment type="caution">
    <text evidence="3">The sequence shown here is derived from an EMBL/GenBank/DDBJ whole genome shotgun (WGS) entry which is preliminary data.</text>
</comment>
<dbReference type="Pfam" id="PF09409">
    <property type="entry name" value="PUB"/>
    <property type="match status" value="1"/>
</dbReference>
<sequence>MASDEDEKRLSAKAARLFSCNTPAQARELSAAATHILQNVLAAPRNARFQRLRAGNGALKAKLLEAHGGRELLALSGFKAREDGAERVYVMDEVDVPYLRKLAAWVADQLEASQMMAHEPTTACAECVLKLLLPGRVEVLCGFNARDTIGTLYEHLHEIGVNGAMDMGLRPHGRFDQLALTYFEDAEVTLSEARLVPRCVLHVTSPSAQAADVLTDARQKAQKEKARAQQRIREAGGGFACLVAYADAATERRQLLGGSGAEEQEQEQQEEGVRSRGSSVRPGTPGGAKEKRRREKEEEARLRRHTLQAFADDHDRQALETKPLRGAPQENAKAVFRADGDVHGLRRTDMRAAAQRHGVIGGGGSRCGGDDCAGGGGAGGCSGGGGGGASGSGSAAAVKRRSHIVRRILHLSCARCGTIWGGLDDDAHRSCCRRNSFPISSSSGGGGRCGGDMRASATSDTRVDMALACGNAACGWFICGWCARARARRGGHTGSTTRSGGHTGSTTRSGGGSSNGSSVSGSYCATRGAFERAQAARRARDLKASLLALPRSMREQVMRACAMDFLAVGVNIEKVMRD</sequence>
<dbReference type="Proteomes" id="UP000664859">
    <property type="component" value="Unassembled WGS sequence"/>
</dbReference>
<protein>
    <recommendedName>
        <fullName evidence="2">PUB domain-containing protein</fullName>
    </recommendedName>
</protein>
<dbReference type="GO" id="GO:0005737">
    <property type="term" value="C:cytoplasm"/>
    <property type="evidence" value="ECO:0007669"/>
    <property type="project" value="TreeGrafter"/>
</dbReference>
<dbReference type="Gene3D" id="1.20.58.2190">
    <property type="match status" value="1"/>
</dbReference>
<organism evidence="3 4">
    <name type="scientific">Tribonema minus</name>
    <dbReference type="NCBI Taxonomy" id="303371"/>
    <lineage>
        <taxon>Eukaryota</taxon>
        <taxon>Sar</taxon>
        <taxon>Stramenopiles</taxon>
        <taxon>Ochrophyta</taxon>
        <taxon>PX clade</taxon>
        <taxon>Xanthophyceae</taxon>
        <taxon>Tribonematales</taxon>
        <taxon>Tribonemataceae</taxon>
        <taxon>Tribonema</taxon>
    </lineage>
</organism>
<keyword evidence="4" id="KW-1185">Reference proteome</keyword>
<dbReference type="AlphaFoldDB" id="A0A835Z0V9"/>
<accession>A0A835Z0V9</accession>